<gene>
    <name evidence="16" type="primary">LOC105266222</name>
</gene>
<keyword evidence="9" id="KW-0804">Transcription</keyword>
<evidence type="ECO:0000256" key="5">
    <source>
        <dbReference type="ARBA" id="ARBA00022833"/>
    </source>
</evidence>
<keyword evidence="6" id="KW-0805">Transcription regulation</keyword>
<dbReference type="PROSITE" id="PS50950">
    <property type="entry name" value="ZF_THAP"/>
    <property type="match status" value="1"/>
</dbReference>
<keyword evidence="3" id="KW-0479">Metal-binding</keyword>
<dbReference type="InterPro" id="IPR026516">
    <property type="entry name" value="THAP1/10"/>
</dbReference>
<evidence type="ECO:0000256" key="8">
    <source>
        <dbReference type="ARBA" id="ARBA00023125"/>
    </source>
</evidence>
<dbReference type="GO" id="GO:0005654">
    <property type="term" value="C:nucleoplasm"/>
    <property type="evidence" value="ECO:0007669"/>
    <property type="project" value="UniProtKB-SubCell"/>
</dbReference>
<keyword evidence="15" id="KW-1185">Reference proteome</keyword>
<keyword evidence="11" id="KW-0131">Cell cycle</keyword>
<evidence type="ECO:0000256" key="4">
    <source>
        <dbReference type="ARBA" id="ARBA00022771"/>
    </source>
</evidence>
<dbReference type="InterPro" id="IPR006612">
    <property type="entry name" value="THAP_Znf"/>
</dbReference>
<evidence type="ECO:0000256" key="7">
    <source>
        <dbReference type="ARBA" id="ARBA00023054"/>
    </source>
</evidence>
<dbReference type="GO" id="GO:0008270">
    <property type="term" value="F:zinc ion binding"/>
    <property type="evidence" value="ECO:0007669"/>
    <property type="project" value="UniProtKB-KW"/>
</dbReference>
<evidence type="ECO:0000256" key="12">
    <source>
        <dbReference type="PROSITE-ProRule" id="PRU00309"/>
    </source>
</evidence>
<keyword evidence="7" id="KW-0175">Coiled coil</keyword>
<keyword evidence="4 12" id="KW-0863">Zinc-finger</keyword>
<evidence type="ECO:0000256" key="10">
    <source>
        <dbReference type="ARBA" id="ARBA00023242"/>
    </source>
</evidence>
<sequence>MPKICVVSNCGTGTKGVEEKRSLFRVPSNKELRLKWEAAIPGIKILKLGQSVCERHFPAKYINKKWIKYDSRGRVIAQYDFPRPRLDPRAIPCIFTDEVYTCSDPWFLYNQQKEGGSTAGFLVANKISAEGHVAKQETMQEVYSTGEHSYCRLADDLDASGEDENGKVAVKTEEPSSTSKPPDKNVLMPLKITIEKAPIDPEDKFMEVEQLLEAMMNGPEEVKAVSERHAMERPHRITLTTPTGQTKQLTLKTFGRTPQIHFINSEKDPPKTTTLATLDVVKTEMTATLVQTPNILEEMKLPQVVSDTGEQSPNIVEEKHVPHLMDTGETSSDIVEEKKNPQLICDTEGKNSNTMEEKINPQMKFDTDGKSLNLVEEKHLPQLSFDAGEKYLNRMEEKKLPQLRFDTGGIFENGKKLVKLPYMWSISELVPNEGRKVVFSHVIVTPVNNVDTPVLNKSVIIHDTTGIIDYYAHGKRVDVSNTKLPRKIEEIVSLQVALYTFQKMRVCGGITPINKSREALNKDIYQDQLQCWRHNDCKILVDRGKCELCSKLQKTIAQKRRRAEKNPSSLRVSSAWDPKDQVAVLKKKFELERRKRIHAQAQVKKLTEASKENGVKVKVVKKIKL</sequence>
<feature type="domain" description="THAP-type" evidence="14">
    <location>
        <begin position="1"/>
        <end position="95"/>
    </location>
</feature>
<feature type="compositionally biased region" description="Basic and acidic residues" evidence="13">
    <location>
        <begin position="164"/>
        <end position="174"/>
    </location>
</feature>
<dbReference type="AlphaFoldDB" id="A0A9R1T487"/>
<dbReference type="OrthoDB" id="7698657at2759"/>
<dbReference type="KEGG" id="fas:105266222"/>
<reference evidence="16" key="1">
    <citation type="submission" date="2025-08" db="UniProtKB">
        <authorList>
            <consortium name="RefSeq"/>
        </authorList>
    </citation>
    <scope>IDENTIFICATION</scope>
    <source>
        <strain evidence="16">USDA-PBARC FA_bdor</strain>
        <tissue evidence="16">Whole organism</tissue>
    </source>
</reference>
<dbReference type="GeneID" id="105266222"/>
<dbReference type="SMART" id="SM00980">
    <property type="entry name" value="THAP"/>
    <property type="match status" value="1"/>
</dbReference>
<comment type="subcellular location">
    <subcellularLocation>
        <location evidence="1">Nucleus</location>
        <location evidence="1">Nucleoplasm</location>
    </subcellularLocation>
</comment>
<keyword evidence="5" id="KW-0862">Zinc</keyword>
<evidence type="ECO:0000256" key="9">
    <source>
        <dbReference type="ARBA" id="ARBA00023163"/>
    </source>
</evidence>
<feature type="region of interest" description="Disordered" evidence="13">
    <location>
        <begin position="161"/>
        <end position="184"/>
    </location>
</feature>
<keyword evidence="8 12" id="KW-0238">DNA-binding</keyword>
<dbReference type="Proteomes" id="UP000694866">
    <property type="component" value="Unplaced"/>
</dbReference>
<evidence type="ECO:0000256" key="13">
    <source>
        <dbReference type="SAM" id="MobiDB-lite"/>
    </source>
</evidence>
<name>A0A9R1T487_9HYME</name>
<protein>
    <recommendedName>
        <fullName evidence="14">THAP-type domain-containing protein</fullName>
    </recommendedName>
</protein>
<dbReference type="SMART" id="SM00692">
    <property type="entry name" value="DM3"/>
    <property type="match status" value="1"/>
</dbReference>
<dbReference type="Pfam" id="PF05485">
    <property type="entry name" value="THAP"/>
    <property type="match status" value="1"/>
</dbReference>
<evidence type="ECO:0000256" key="2">
    <source>
        <dbReference type="ARBA" id="ARBA00006177"/>
    </source>
</evidence>
<dbReference type="PANTHER" id="PTHR46600">
    <property type="entry name" value="THAP DOMAIN-CONTAINING"/>
    <property type="match status" value="1"/>
</dbReference>
<evidence type="ECO:0000313" key="15">
    <source>
        <dbReference type="Proteomes" id="UP000694866"/>
    </source>
</evidence>
<accession>A0A9R1T487</accession>
<proteinExistence type="inferred from homology"/>
<dbReference type="SUPFAM" id="SSF57716">
    <property type="entry name" value="Glucocorticoid receptor-like (DNA-binding domain)"/>
    <property type="match status" value="1"/>
</dbReference>
<organism evidence="15 16">
    <name type="scientific">Fopius arisanus</name>
    <dbReference type="NCBI Taxonomy" id="64838"/>
    <lineage>
        <taxon>Eukaryota</taxon>
        <taxon>Metazoa</taxon>
        <taxon>Ecdysozoa</taxon>
        <taxon>Arthropoda</taxon>
        <taxon>Hexapoda</taxon>
        <taxon>Insecta</taxon>
        <taxon>Pterygota</taxon>
        <taxon>Neoptera</taxon>
        <taxon>Endopterygota</taxon>
        <taxon>Hymenoptera</taxon>
        <taxon>Apocrita</taxon>
        <taxon>Ichneumonoidea</taxon>
        <taxon>Braconidae</taxon>
        <taxon>Opiinae</taxon>
        <taxon>Fopius</taxon>
    </lineage>
</organism>
<dbReference type="PANTHER" id="PTHR46600:SF1">
    <property type="entry name" value="THAP DOMAIN-CONTAINING PROTEIN 1"/>
    <property type="match status" value="1"/>
</dbReference>
<evidence type="ECO:0000256" key="11">
    <source>
        <dbReference type="ARBA" id="ARBA00023306"/>
    </source>
</evidence>
<evidence type="ECO:0000259" key="14">
    <source>
        <dbReference type="PROSITE" id="PS50950"/>
    </source>
</evidence>
<evidence type="ECO:0000256" key="6">
    <source>
        <dbReference type="ARBA" id="ARBA00023015"/>
    </source>
</evidence>
<evidence type="ECO:0000313" key="16">
    <source>
        <dbReference type="RefSeq" id="XP_011302488.1"/>
    </source>
</evidence>
<comment type="similarity">
    <text evidence="2">Belongs to the THAP1 family.</text>
</comment>
<dbReference type="GO" id="GO:0043565">
    <property type="term" value="F:sequence-specific DNA binding"/>
    <property type="evidence" value="ECO:0007669"/>
    <property type="project" value="InterPro"/>
</dbReference>
<keyword evidence="10" id="KW-0539">Nucleus</keyword>
<evidence type="ECO:0000256" key="1">
    <source>
        <dbReference type="ARBA" id="ARBA00004642"/>
    </source>
</evidence>
<evidence type="ECO:0000256" key="3">
    <source>
        <dbReference type="ARBA" id="ARBA00022723"/>
    </source>
</evidence>
<dbReference type="RefSeq" id="XP_011302488.1">
    <property type="nucleotide sequence ID" value="XM_011304186.1"/>
</dbReference>